<dbReference type="Proteomes" id="UP000271162">
    <property type="component" value="Unassembled WGS sequence"/>
</dbReference>
<protein>
    <submittedName>
        <fullName evidence="3">CheW-like domain-containing protein</fullName>
    </submittedName>
</protein>
<keyword evidence="2" id="KW-1185">Reference proteome</keyword>
<sequence length="96" mass="10533">MESTAATPQDYKLVFRLGGFSVVAHRQQRHDDDDSKLPLFLIKFSGPSAQPALAIIPAEALAALGIPTLKPGGSRFRSLLCYAERVLFEGERILCF</sequence>
<dbReference type="WBParaSite" id="NBR_0001975401-mRNA-1">
    <property type="protein sequence ID" value="NBR_0001975401-mRNA-1"/>
    <property type="gene ID" value="NBR_0001975401"/>
</dbReference>
<dbReference type="EMBL" id="UYSL01024457">
    <property type="protein sequence ID" value="VDL83491.1"/>
    <property type="molecule type" value="Genomic_DNA"/>
</dbReference>
<accession>A0A0N4YR82</accession>
<reference evidence="1 2" key="2">
    <citation type="submission" date="2018-11" db="EMBL/GenBank/DDBJ databases">
        <authorList>
            <consortium name="Pathogen Informatics"/>
        </authorList>
    </citation>
    <scope>NUCLEOTIDE SEQUENCE [LARGE SCALE GENOMIC DNA]</scope>
</reference>
<gene>
    <name evidence="1" type="ORF">NBR_LOCUS19755</name>
</gene>
<evidence type="ECO:0000313" key="3">
    <source>
        <dbReference type="WBParaSite" id="NBR_0001975401-mRNA-1"/>
    </source>
</evidence>
<name>A0A0N4YR82_NIPBR</name>
<evidence type="ECO:0000313" key="2">
    <source>
        <dbReference type="Proteomes" id="UP000271162"/>
    </source>
</evidence>
<reference evidence="3" key="1">
    <citation type="submission" date="2017-02" db="UniProtKB">
        <authorList>
            <consortium name="WormBaseParasite"/>
        </authorList>
    </citation>
    <scope>IDENTIFICATION</scope>
</reference>
<dbReference type="AlphaFoldDB" id="A0A0N4YR82"/>
<proteinExistence type="predicted"/>
<evidence type="ECO:0000313" key="1">
    <source>
        <dbReference type="EMBL" id="VDL83491.1"/>
    </source>
</evidence>
<organism evidence="3">
    <name type="scientific">Nippostrongylus brasiliensis</name>
    <name type="common">Rat hookworm</name>
    <dbReference type="NCBI Taxonomy" id="27835"/>
    <lineage>
        <taxon>Eukaryota</taxon>
        <taxon>Metazoa</taxon>
        <taxon>Ecdysozoa</taxon>
        <taxon>Nematoda</taxon>
        <taxon>Chromadorea</taxon>
        <taxon>Rhabditida</taxon>
        <taxon>Rhabditina</taxon>
        <taxon>Rhabditomorpha</taxon>
        <taxon>Strongyloidea</taxon>
        <taxon>Heligmosomidae</taxon>
        <taxon>Nippostrongylus</taxon>
    </lineage>
</organism>